<organism evidence="7 8">
    <name type="scientific">Thiorhodovibrio winogradskyi</name>
    <dbReference type="NCBI Taxonomy" id="77007"/>
    <lineage>
        <taxon>Bacteria</taxon>
        <taxon>Pseudomonadati</taxon>
        <taxon>Pseudomonadota</taxon>
        <taxon>Gammaproteobacteria</taxon>
        <taxon>Chromatiales</taxon>
        <taxon>Chromatiaceae</taxon>
        <taxon>Thiorhodovibrio</taxon>
    </lineage>
</organism>
<evidence type="ECO:0000256" key="2">
    <source>
        <dbReference type="ARBA" id="ARBA00010740"/>
    </source>
</evidence>
<dbReference type="Pfam" id="PF02620">
    <property type="entry name" value="YceD"/>
    <property type="match status" value="1"/>
</dbReference>
<evidence type="ECO:0000256" key="5">
    <source>
        <dbReference type="ARBA" id="ARBA00031841"/>
    </source>
</evidence>
<evidence type="ECO:0000313" key="7">
    <source>
        <dbReference type="EMBL" id="WPL15509.1"/>
    </source>
</evidence>
<name>A0ABZ0S598_9GAMM</name>
<feature type="compositionally biased region" description="Low complexity" evidence="6">
    <location>
        <begin position="175"/>
        <end position="184"/>
    </location>
</feature>
<evidence type="ECO:0000256" key="6">
    <source>
        <dbReference type="SAM" id="MobiDB-lite"/>
    </source>
</evidence>
<proteinExistence type="inferred from homology"/>
<evidence type="ECO:0000256" key="1">
    <source>
        <dbReference type="ARBA" id="ARBA00002868"/>
    </source>
</evidence>
<dbReference type="InterPro" id="IPR003772">
    <property type="entry name" value="YceD"/>
</dbReference>
<gene>
    <name evidence="7" type="ORF">Thiowin_00408</name>
</gene>
<feature type="region of interest" description="Disordered" evidence="6">
    <location>
        <begin position="139"/>
        <end position="184"/>
    </location>
</feature>
<comment type="function">
    <text evidence="1">Plays a role in synthesis, processing and/or stability of 23S rRNA.</text>
</comment>
<keyword evidence="8" id="KW-1185">Reference proteome</keyword>
<dbReference type="PANTHER" id="PTHR38099">
    <property type="entry name" value="LARGE RIBOSOMAL RNA SUBUNIT ACCUMULATION PROTEIN YCED"/>
    <property type="match status" value="1"/>
</dbReference>
<dbReference type="InterPro" id="IPR039255">
    <property type="entry name" value="YceD_bac"/>
</dbReference>
<dbReference type="EMBL" id="CP121472">
    <property type="protein sequence ID" value="WPL15509.1"/>
    <property type="molecule type" value="Genomic_DNA"/>
</dbReference>
<comment type="similarity">
    <text evidence="2">Belongs to the DUF177 domain family.</text>
</comment>
<reference evidence="7 8" key="1">
    <citation type="journal article" date="2023" name="Microorganisms">
        <title>Thiorhodovibrio frisius and Trv. litoralis spp. nov., Two Novel Members from a Clade of Fastidious Purple Sulfur Bacteria That Exhibit Unique Red-Shifted Light-Harvesting Capabilities.</title>
        <authorList>
            <person name="Methner A."/>
            <person name="Kuzyk S.B."/>
            <person name="Petersen J."/>
            <person name="Bauer S."/>
            <person name="Brinkmann H."/>
            <person name="Sichau K."/>
            <person name="Wanner G."/>
            <person name="Wolf J."/>
            <person name="Neumann-Schaal M."/>
            <person name="Henke P."/>
            <person name="Tank M."/>
            <person name="Sproer C."/>
            <person name="Bunk B."/>
            <person name="Overmann J."/>
        </authorList>
    </citation>
    <scope>NUCLEOTIDE SEQUENCE [LARGE SCALE GENOMIC DNA]</scope>
    <source>
        <strain evidence="7 8">DSM 6702</strain>
    </source>
</reference>
<evidence type="ECO:0000313" key="8">
    <source>
        <dbReference type="Proteomes" id="UP001432180"/>
    </source>
</evidence>
<dbReference type="PANTHER" id="PTHR38099:SF1">
    <property type="entry name" value="LARGE RIBOSOMAL RNA SUBUNIT ACCUMULATION PROTEIN YCED"/>
    <property type="match status" value="1"/>
</dbReference>
<dbReference type="Proteomes" id="UP001432180">
    <property type="component" value="Chromosome"/>
</dbReference>
<protein>
    <recommendedName>
        <fullName evidence="3">Large ribosomal RNA subunit accumulation protein YceD</fullName>
    </recommendedName>
    <alternativeName>
        <fullName evidence="5">23S rRNA accumulation protein YceD</fullName>
    </alternativeName>
</protein>
<keyword evidence="4" id="KW-0690">Ribosome biogenesis</keyword>
<sequence length="197" mass="21539">MSKDLPSLVDPLRAVAQNQHYAGTISATALARLRSLIAEPSGELMYSLHFARDVARRPVVHVAARGLLRLTCQRCLGIMDWRLDEYSVLALVQGFDEAGRLPDNYDPLLLEEPLLQPLKLIEDEILLAIPAIPRHPRCNAPDSPLTGPPKSLDLAPLMPNRAHSGLPLAEDRAESAQASSQDASPFAVLADWNASRD</sequence>
<evidence type="ECO:0000256" key="3">
    <source>
        <dbReference type="ARBA" id="ARBA00015716"/>
    </source>
</evidence>
<evidence type="ECO:0000256" key="4">
    <source>
        <dbReference type="ARBA" id="ARBA00022517"/>
    </source>
</evidence>
<accession>A0ABZ0S598</accession>